<dbReference type="EMBL" id="LAZR01062881">
    <property type="protein sequence ID" value="KKK60613.1"/>
    <property type="molecule type" value="Genomic_DNA"/>
</dbReference>
<reference evidence="1" key="1">
    <citation type="journal article" date="2015" name="Nature">
        <title>Complex archaea that bridge the gap between prokaryotes and eukaryotes.</title>
        <authorList>
            <person name="Spang A."/>
            <person name="Saw J.H."/>
            <person name="Jorgensen S.L."/>
            <person name="Zaremba-Niedzwiedzka K."/>
            <person name="Martijn J."/>
            <person name="Lind A.E."/>
            <person name="van Eijk R."/>
            <person name="Schleper C."/>
            <person name="Guy L."/>
            <person name="Ettema T.J."/>
        </authorList>
    </citation>
    <scope>NUCLEOTIDE SEQUENCE</scope>
</reference>
<protein>
    <submittedName>
        <fullName evidence="1">Uncharacterized protein</fullName>
    </submittedName>
</protein>
<proteinExistence type="predicted"/>
<comment type="caution">
    <text evidence="1">The sequence shown here is derived from an EMBL/GenBank/DDBJ whole genome shotgun (WGS) entry which is preliminary data.</text>
</comment>
<feature type="non-terminal residue" evidence="1">
    <location>
        <position position="296"/>
    </location>
</feature>
<gene>
    <name evidence="1" type="ORF">LCGC14_3022610</name>
</gene>
<name>A0A0F8WVA9_9ZZZZ</name>
<sequence>MCRWLSELINSKRGKPIVNPFPIKLDRRDELIAMLQKTTEQQKGLIEGQVNKANRLLQTVEELKAQLPVDPPKPAGTIDIHLMSSILLDYDEDADIFLPDTDCKKYNKADVVKFLKLDEIDKIVYIPEEMDCIYDTEVAYALGLFFADGSCGLRKGHYAGAYWRIVGWKKDCLERAGQAFERYYPDMTFPLRLYPDYKEGSMTNYGPRQKTLYCLEVTPKERHNDGSRGKFIEDFTSMSYSSKEKKIHKEMWGSPSVSKRAFLEGVIAGDGHPVKSYRGEISCHGEVALAGLIDMI</sequence>
<organism evidence="1">
    <name type="scientific">marine sediment metagenome</name>
    <dbReference type="NCBI Taxonomy" id="412755"/>
    <lineage>
        <taxon>unclassified sequences</taxon>
        <taxon>metagenomes</taxon>
        <taxon>ecological metagenomes</taxon>
    </lineage>
</organism>
<dbReference type="AlphaFoldDB" id="A0A0F8WVA9"/>
<dbReference type="InterPro" id="IPR027434">
    <property type="entry name" value="Homing_endonucl"/>
</dbReference>
<accession>A0A0F8WVA9</accession>
<dbReference type="Gene3D" id="3.10.28.10">
    <property type="entry name" value="Homing endonucleases"/>
    <property type="match status" value="1"/>
</dbReference>
<evidence type="ECO:0000313" key="1">
    <source>
        <dbReference type="EMBL" id="KKK60613.1"/>
    </source>
</evidence>